<reference evidence="1 2" key="1">
    <citation type="submission" date="2019-03" db="EMBL/GenBank/DDBJ databases">
        <title>First draft genome of Liparis tanakae, snailfish: a comprehensive survey of snailfish specific genes.</title>
        <authorList>
            <person name="Kim W."/>
            <person name="Song I."/>
            <person name="Jeong J.-H."/>
            <person name="Kim D."/>
            <person name="Kim S."/>
            <person name="Ryu S."/>
            <person name="Song J.Y."/>
            <person name="Lee S.K."/>
        </authorList>
    </citation>
    <scope>NUCLEOTIDE SEQUENCE [LARGE SCALE GENOMIC DNA]</scope>
    <source>
        <tissue evidence="1">Muscle</tissue>
    </source>
</reference>
<accession>A0A4Z2ETD9</accession>
<protein>
    <submittedName>
        <fullName evidence="1">Uncharacterized protein</fullName>
    </submittedName>
</protein>
<sequence length="67" mass="7406">MGIPVSLQRPTAPPWRNTCAIDRISLQVHCAFLALKRKAHARALSPKCELCGLSLRALIRIEKGRGD</sequence>
<keyword evidence="2" id="KW-1185">Reference proteome</keyword>
<dbReference type="EMBL" id="SRLO01003068">
    <property type="protein sequence ID" value="TNN31900.1"/>
    <property type="molecule type" value="Genomic_DNA"/>
</dbReference>
<name>A0A4Z2ETD9_9TELE</name>
<dbReference type="AlphaFoldDB" id="A0A4Z2ETD9"/>
<evidence type="ECO:0000313" key="1">
    <source>
        <dbReference type="EMBL" id="TNN31900.1"/>
    </source>
</evidence>
<organism evidence="1 2">
    <name type="scientific">Liparis tanakae</name>
    <name type="common">Tanaka's snailfish</name>
    <dbReference type="NCBI Taxonomy" id="230148"/>
    <lineage>
        <taxon>Eukaryota</taxon>
        <taxon>Metazoa</taxon>
        <taxon>Chordata</taxon>
        <taxon>Craniata</taxon>
        <taxon>Vertebrata</taxon>
        <taxon>Euteleostomi</taxon>
        <taxon>Actinopterygii</taxon>
        <taxon>Neopterygii</taxon>
        <taxon>Teleostei</taxon>
        <taxon>Neoteleostei</taxon>
        <taxon>Acanthomorphata</taxon>
        <taxon>Eupercaria</taxon>
        <taxon>Perciformes</taxon>
        <taxon>Cottioidei</taxon>
        <taxon>Cottales</taxon>
        <taxon>Liparidae</taxon>
        <taxon>Liparis</taxon>
    </lineage>
</organism>
<comment type="caution">
    <text evidence="1">The sequence shown here is derived from an EMBL/GenBank/DDBJ whole genome shotgun (WGS) entry which is preliminary data.</text>
</comment>
<gene>
    <name evidence="1" type="ORF">EYF80_057941</name>
</gene>
<proteinExistence type="predicted"/>
<evidence type="ECO:0000313" key="2">
    <source>
        <dbReference type="Proteomes" id="UP000314294"/>
    </source>
</evidence>
<dbReference type="Proteomes" id="UP000314294">
    <property type="component" value="Unassembled WGS sequence"/>
</dbReference>